<evidence type="ECO:0000313" key="3">
    <source>
        <dbReference type="EMBL" id="KAF2718108.1"/>
    </source>
</evidence>
<proteinExistence type="predicted"/>
<feature type="compositionally biased region" description="Low complexity" evidence="1">
    <location>
        <begin position="107"/>
        <end position="127"/>
    </location>
</feature>
<dbReference type="EMBL" id="MU003830">
    <property type="protein sequence ID" value="KAF2718108.1"/>
    <property type="molecule type" value="Genomic_DNA"/>
</dbReference>
<sequence>MVNSVAAIIAIVILSLCVAILVAAYNIRKDRKTESKGPSDTLIAQHTADIKNLLSALVKAEQDRNIILEAILEGQRDDRIAQDRFNEELVSTLKQVATNVSAGPNDSNAGNAPGSGSGSSAAANPGSYLVTGPLDPATGNGTAPASIP</sequence>
<feature type="compositionally biased region" description="Polar residues" evidence="1">
    <location>
        <begin position="139"/>
        <end position="148"/>
    </location>
</feature>
<evidence type="ECO:0000256" key="1">
    <source>
        <dbReference type="SAM" id="MobiDB-lite"/>
    </source>
</evidence>
<accession>A0A9P4ULR8</accession>
<keyword evidence="4" id="KW-1185">Reference proteome</keyword>
<keyword evidence="2" id="KW-1133">Transmembrane helix</keyword>
<feature type="region of interest" description="Disordered" evidence="1">
    <location>
        <begin position="100"/>
        <end position="148"/>
    </location>
</feature>
<evidence type="ECO:0000313" key="4">
    <source>
        <dbReference type="Proteomes" id="UP000799441"/>
    </source>
</evidence>
<evidence type="ECO:0000256" key="2">
    <source>
        <dbReference type="SAM" id="Phobius"/>
    </source>
</evidence>
<reference evidence="3" key="1">
    <citation type="journal article" date="2020" name="Stud. Mycol.">
        <title>101 Dothideomycetes genomes: a test case for predicting lifestyles and emergence of pathogens.</title>
        <authorList>
            <person name="Haridas S."/>
            <person name="Albert R."/>
            <person name="Binder M."/>
            <person name="Bloem J."/>
            <person name="Labutti K."/>
            <person name="Salamov A."/>
            <person name="Andreopoulos B."/>
            <person name="Baker S."/>
            <person name="Barry K."/>
            <person name="Bills G."/>
            <person name="Bluhm B."/>
            <person name="Cannon C."/>
            <person name="Castanera R."/>
            <person name="Culley D."/>
            <person name="Daum C."/>
            <person name="Ezra D."/>
            <person name="Gonzalez J."/>
            <person name="Henrissat B."/>
            <person name="Kuo A."/>
            <person name="Liang C."/>
            <person name="Lipzen A."/>
            <person name="Lutzoni F."/>
            <person name="Magnuson J."/>
            <person name="Mondo S."/>
            <person name="Nolan M."/>
            <person name="Ohm R."/>
            <person name="Pangilinan J."/>
            <person name="Park H.-J."/>
            <person name="Ramirez L."/>
            <person name="Alfaro M."/>
            <person name="Sun H."/>
            <person name="Tritt A."/>
            <person name="Yoshinaga Y."/>
            <person name="Zwiers L.-H."/>
            <person name="Turgeon B."/>
            <person name="Goodwin S."/>
            <person name="Spatafora J."/>
            <person name="Crous P."/>
            <person name="Grigoriev I."/>
        </authorList>
    </citation>
    <scope>NUCLEOTIDE SEQUENCE</scope>
    <source>
        <strain evidence="3">CBS 116435</strain>
    </source>
</reference>
<dbReference type="Proteomes" id="UP000799441">
    <property type="component" value="Unassembled WGS sequence"/>
</dbReference>
<name>A0A9P4ULR8_9PEZI</name>
<keyword evidence="2" id="KW-0472">Membrane</keyword>
<protein>
    <submittedName>
        <fullName evidence="3">Uncharacterized protein</fullName>
    </submittedName>
</protein>
<keyword evidence="2" id="KW-0812">Transmembrane</keyword>
<organism evidence="3 4">
    <name type="scientific">Polychaeton citri CBS 116435</name>
    <dbReference type="NCBI Taxonomy" id="1314669"/>
    <lineage>
        <taxon>Eukaryota</taxon>
        <taxon>Fungi</taxon>
        <taxon>Dikarya</taxon>
        <taxon>Ascomycota</taxon>
        <taxon>Pezizomycotina</taxon>
        <taxon>Dothideomycetes</taxon>
        <taxon>Dothideomycetidae</taxon>
        <taxon>Capnodiales</taxon>
        <taxon>Capnodiaceae</taxon>
        <taxon>Polychaeton</taxon>
    </lineage>
</organism>
<comment type="caution">
    <text evidence="3">The sequence shown here is derived from an EMBL/GenBank/DDBJ whole genome shotgun (WGS) entry which is preliminary data.</text>
</comment>
<feature type="transmembrane region" description="Helical" evidence="2">
    <location>
        <begin position="6"/>
        <end position="27"/>
    </location>
</feature>
<dbReference type="AlphaFoldDB" id="A0A9P4ULR8"/>
<gene>
    <name evidence="3" type="ORF">K431DRAFT_287954</name>
</gene>